<accession>A0AAV3PVS0</accession>
<dbReference type="PANTHER" id="PTHR37984">
    <property type="entry name" value="PROTEIN CBG26694"/>
    <property type="match status" value="1"/>
</dbReference>
<feature type="domain" description="Reverse transcriptase" evidence="1">
    <location>
        <begin position="1"/>
        <end position="55"/>
    </location>
</feature>
<evidence type="ECO:0000313" key="2">
    <source>
        <dbReference type="EMBL" id="GAA0155917.1"/>
    </source>
</evidence>
<dbReference type="InterPro" id="IPR000477">
    <property type="entry name" value="RT_dom"/>
</dbReference>
<evidence type="ECO:0000313" key="3">
    <source>
        <dbReference type="Proteomes" id="UP001454036"/>
    </source>
</evidence>
<dbReference type="EMBL" id="BAABME010002746">
    <property type="protein sequence ID" value="GAA0155917.1"/>
    <property type="molecule type" value="Genomic_DNA"/>
</dbReference>
<proteinExistence type="predicted"/>
<sequence length="178" mass="20513">MEIYVDDMLIKSRAEEDHEANLRESFDNLRKYNLRLNLDKCVFVVTFGKFLCYMISQREIEPNPDKIATEQAMQIPWTQKEVQRLTGRIAGLTWFISCAGIGVCLSLKPSRRGGCLNGPRSVRRPFKSCRRTCSLLSRWRGRLQGTSCNFISRVIRGVETRYPLTEKLVYALFLLPGS</sequence>
<dbReference type="PANTHER" id="PTHR37984:SF5">
    <property type="entry name" value="PROTEIN NYNRIN-LIKE"/>
    <property type="match status" value="1"/>
</dbReference>
<comment type="caution">
    <text evidence="2">The sequence shown here is derived from an EMBL/GenBank/DDBJ whole genome shotgun (WGS) entry which is preliminary data.</text>
</comment>
<name>A0AAV3PVS0_LITER</name>
<dbReference type="Gene3D" id="3.30.70.270">
    <property type="match status" value="1"/>
</dbReference>
<dbReference type="AlphaFoldDB" id="A0AAV3PVS0"/>
<organism evidence="2 3">
    <name type="scientific">Lithospermum erythrorhizon</name>
    <name type="common">Purple gromwell</name>
    <name type="synonym">Lithospermum officinale var. erythrorhizon</name>
    <dbReference type="NCBI Taxonomy" id="34254"/>
    <lineage>
        <taxon>Eukaryota</taxon>
        <taxon>Viridiplantae</taxon>
        <taxon>Streptophyta</taxon>
        <taxon>Embryophyta</taxon>
        <taxon>Tracheophyta</taxon>
        <taxon>Spermatophyta</taxon>
        <taxon>Magnoliopsida</taxon>
        <taxon>eudicotyledons</taxon>
        <taxon>Gunneridae</taxon>
        <taxon>Pentapetalae</taxon>
        <taxon>asterids</taxon>
        <taxon>lamiids</taxon>
        <taxon>Boraginales</taxon>
        <taxon>Boraginaceae</taxon>
        <taxon>Boraginoideae</taxon>
        <taxon>Lithospermeae</taxon>
        <taxon>Lithospermum</taxon>
    </lineage>
</organism>
<dbReference type="InterPro" id="IPR050951">
    <property type="entry name" value="Retrovirus_Pol_polyprotein"/>
</dbReference>
<protein>
    <recommendedName>
        <fullName evidence="1">Reverse transcriptase domain-containing protein</fullName>
    </recommendedName>
</protein>
<evidence type="ECO:0000259" key="1">
    <source>
        <dbReference type="PROSITE" id="PS50878"/>
    </source>
</evidence>
<reference evidence="2 3" key="1">
    <citation type="submission" date="2024-01" db="EMBL/GenBank/DDBJ databases">
        <title>The complete chloroplast genome sequence of Lithospermum erythrorhizon: insights into the phylogenetic relationship among Boraginaceae species and the maternal lineages of purple gromwells.</title>
        <authorList>
            <person name="Okada T."/>
            <person name="Watanabe K."/>
        </authorList>
    </citation>
    <scope>NUCLEOTIDE SEQUENCE [LARGE SCALE GENOMIC DNA]</scope>
</reference>
<dbReference type="Pfam" id="PF00078">
    <property type="entry name" value="RVT_1"/>
    <property type="match status" value="1"/>
</dbReference>
<dbReference type="SUPFAM" id="SSF56672">
    <property type="entry name" value="DNA/RNA polymerases"/>
    <property type="match status" value="1"/>
</dbReference>
<dbReference type="InterPro" id="IPR043502">
    <property type="entry name" value="DNA/RNA_pol_sf"/>
</dbReference>
<dbReference type="PROSITE" id="PS50878">
    <property type="entry name" value="RT_POL"/>
    <property type="match status" value="1"/>
</dbReference>
<keyword evidence="3" id="KW-1185">Reference proteome</keyword>
<dbReference type="Proteomes" id="UP001454036">
    <property type="component" value="Unassembled WGS sequence"/>
</dbReference>
<gene>
    <name evidence="2" type="ORF">LIER_13533</name>
</gene>
<dbReference type="InterPro" id="IPR043128">
    <property type="entry name" value="Rev_trsase/Diguanyl_cyclase"/>
</dbReference>